<evidence type="ECO:0000313" key="7">
    <source>
        <dbReference type="Proteomes" id="UP001199644"/>
    </source>
</evidence>
<dbReference type="PRINTS" id="PR00149">
    <property type="entry name" value="FUMRATELYASE"/>
</dbReference>
<dbReference type="RefSeq" id="WP_240381833.1">
    <property type="nucleotide sequence ID" value="NZ_JAJUOL010000770.1"/>
</dbReference>
<comment type="pathway">
    <text evidence="2">Amino-acid biosynthesis; L-arginine biosynthesis; L-arginine from L-ornithine and carbamoyl phosphate: step 3/3.</text>
</comment>
<evidence type="ECO:0000256" key="4">
    <source>
        <dbReference type="ARBA" id="ARBA00022571"/>
    </source>
</evidence>
<accession>A0AAW5ECX9</accession>
<feature type="non-terminal residue" evidence="6">
    <location>
        <position position="1"/>
    </location>
</feature>
<organism evidence="6 7">
    <name type="scientific">Campylobacter jejuni</name>
    <dbReference type="NCBI Taxonomy" id="197"/>
    <lineage>
        <taxon>Bacteria</taxon>
        <taxon>Pseudomonadati</taxon>
        <taxon>Campylobacterota</taxon>
        <taxon>Epsilonproteobacteria</taxon>
        <taxon>Campylobacterales</taxon>
        <taxon>Campylobacteraceae</taxon>
        <taxon>Campylobacter</taxon>
    </lineage>
</organism>
<dbReference type="Pfam" id="PF00206">
    <property type="entry name" value="Lyase_1"/>
    <property type="match status" value="1"/>
</dbReference>
<dbReference type="InterPro" id="IPR022761">
    <property type="entry name" value="Fumarate_lyase_N"/>
</dbReference>
<evidence type="ECO:0000256" key="2">
    <source>
        <dbReference type="ARBA" id="ARBA00004941"/>
    </source>
</evidence>
<dbReference type="InterPro" id="IPR024083">
    <property type="entry name" value="Fumarase/histidase_N"/>
</dbReference>
<dbReference type="InterPro" id="IPR009049">
    <property type="entry name" value="Argininosuccinate_lyase"/>
</dbReference>
<protein>
    <recommendedName>
        <fullName evidence="3">argininosuccinate lyase</fullName>
        <ecNumber evidence="3">4.3.2.1</ecNumber>
    </recommendedName>
</protein>
<gene>
    <name evidence="6" type="ORF">LZC39_14095</name>
</gene>
<feature type="non-terminal residue" evidence="6">
    <location>
        <position position="154"/>
    </location>
</feature>
<dbReference type="EC" id="4.3.2.1" evidence="3"/>
<evidence type="ECO:0000256" key="3">
    <source>
        <dbReference type="ARBA" id="ARBA00012338"/>
    </source>
</evidence>
<dbReference type="GO" id="GO:0004056">
    <property type="term" value="F:argininosuccinate lyase activity"/>
    <property type="evidence" value="ECO:0007669"/>
    <property type="project" value="UniProtKB-EC"/>
</dbReference>
<dbReference type="SUPFAM" id="SSF48557">
    <property type="entry name" value="L-aspartase-like"/>
    <property type="match status" value="1"/>
</dbReference>
<dbReference type="InterPro" id="IPR008948">
    <property type="entry name" value="L-Aspartase-like"/>
</dbReference>
<dbReference type="PRINTS" id="PR00145">
    <property type="entry name" value="ARGSUCLYASE"/>
</dbReference>
<sequence length="154" mass="17668">AIVKGLEQVRVEIEQNRFVFNIEDEDIHMAIEKRLSELIGSEIGGRLHTARSRNDQVATDFKLFTKKSHLELIMLLKELIQTLLSHARAHKRTIMPSFTHLQHAQPISFSFYILSYAFMFMRDIKRLQNSLELADFSPLGSCACAGTSYATNRN</sequence>
<evidence type="ECO:0000256" key="1">
    <source>
        <dbReference type="ARBA" id="ARBA00000985"/>
    </source>
</evidence>
<comment type="catalytic activity">
    <reaction evidence="1">
        <text>2-(N(omega)-L-arginino)succinate = fumarate + L-arginine</text>
        <dbReference type="Rhea" id="RHEA:24020"/>
        <dbReference type="ChEBI" id="CHEBI:29806"/>
        <dbReference type="ChEBI" id="CHEBI:32682"/>
        <dbReference type="ChEBI" id="CHEBI:57472"/>
        <dbReference type="EC" id="4.3.2.1"/>
    </reaction>
</comment>
<dbReference type="GO" id="GO:0042450">
    <property type="term" value="P:L-arginine biosynthetic process via ornithine"/>
    <property type="evidence" value="ECO:0007669"/>
    <property type="project" value="InterPro"/>
</dbReference>
<evidence type="ECO:0000313" key="6">
    <source>
        <dbReference type="EMBL" id="MCH3853220.1"/>
    </source>
</evidence>
<feature type="domain" description="Fumarate lyase N-terminal" evidence="5">
    <location>
        <begin position="1"/>
        <end position="153"/>
    </location>
</feature>
<keyword evidence="6" id="KW-0456">Lyase</keyword>
<dbReference type="PANTHER" id="PTHR43814:SF1">
    <property type="entry name" value="ARGININOSUCCINATE LYASE"/>
    <property type="match status" value="1"/>
</dbReference>
<keyword evidence="4" id="KW-0055">Arginine biosynthesis</keyword>
<dbReference type="AlphaFoldDB" id="A0AAW5ECX9"/>
<evidence type="ECO:0000259" key="5">
    <source>
        <dbReference type="Pfam" id="PF00206"/>
    </source>
</evidence>
<proteinExistence type="predicted"/>
<name>A0AAW5ECX9_CAMJU</name>
<dbReference type="Gene3D" id="1.10.275.10">
    <property type="entry name" value="Fumarase/aspartase (N-terminal domain)"/>
    <property type="match status" value="1"/>
</dbReference>
<dbReference type="Gene3D" id="1.20.200.10">
    <property type="entry name" value="Fumarase/aspartase (Central domain)"/>
    <property type="match status" value="1"/>
</dbReference>
<comment type="caution">
    <text evidence="6">The sequence shown here is derived from an EMBL/GenBank/DDBJ whole genome shotgun (WGS) entry which is preliminary data.</text>
</comment>
<dbReference type="InterPro" id="IPR000362">
    <property type="entry name" value="Fumarate_lyase_fam"/>
</dbReference>
<keyword evidence="4" id="KW-0028">Amino-acid biosynthesis</keyword>
<dbReference type="PANTHER" id="PTHR43814">
    <property type="entry name" value="ARGININOSUCCINATE LYASE"/>
    <property type="match status" value="1"/>
</dbReference>
<dbReference type="Proteomes" id="UP001199644">
    <property type="component" value="Unassembled WGS sequence"/>
</dbReference>
<dbReference type="EMBL" id="JAJUOL010000770">
    <property type="protein sequence ID" value="MCH3853220.1"/>
    <property type="molecule type" value="Genomic_DNA"/>
</dbReference>
<dbReference type="GO" id="GO:0005829">
    <property type="term" value="C:cytosol"/>
    <property type="evidence" value="ECO:0007669"/>
    <property type="project" value="TreeGrafter"/>
</dbReference>
<reference evidence="6" key="1">
    <citation type="submission" date="2021-12" db="EMBL/GenBank/DDBJ databases">
        <title>Prevalence of phenicol resistance gene fexA in Campylobacter isolated from poultry supply chain.</title>
        <authorList>
            <person name="Tang B."/>
            <person name="Zheng X."/>
            <person name="Lin J."/>
            <person name="Lin R."/>
            <person name="Yang H."/>
            <person name="Shen Z."/>
            <person name="Xia F."/>
        </authorList>
    </citation>
    <scope>NUCLEOTIDE SEQUENCE</scope>
    <source>
        <strain evidence="6">CJHN2011004</strain>
    </source>
</reference>